<name>A0A7U3UT27_9ACTN</name>
<dbReference type="Proteomes" id="UP000595703">
    <property type="component" value="Chromosome"/>
</dbReference>
<evidence type="ECO:0000313" key="2">
    <source>
        <dbReference type="Proteomes" id="UP000595703"/>
    </source>
</evidence>
<dbReference type="RefSeq" id="WP_202234434.1">
    <property type="nucleotide sequence ID" value="NZ_AP018365.1"/>
</dbReference>
<evidence type="ECO:0000313" key="1">
    <source>
        <dbReference type="EMBL" id="BBA98272.1"/>
    </source>
</evidence>
<reference evidence="1 2" key="2">
    <citation type="journal article" date="2011" name="J. Antibiot.">
        <title>Furaquinocins I and J: novel polyketide isoprenoid hybrid compounds from Streptomyces reveromyceticus SN-593.</title>
        <authorList>
            <person name="Panthee S."/>
            <person name="Takahashi S."/>
            <person name="Takagi H."/>
            <person name="Nogawa T."/>
            <person name="Oowada E."/>
            <person name="Uramoto M."/>
            <person name="Osada H."/>
        </authorList>
    </citation>
    <scope>NUCLEOTIDE SEQUENCE [LARGE SCALE GENOMIC DNA]</scope>
    <source>
        <strain evidence="1 2">SN-593</strain>
    </source>
</reference>
<organism evidence="1 2">
    <name type="scientific">Actinacidiphila reveromycinica</name>
    <dbReference type="NCBI Taxonomy" id="659352"/>
    <lineage>
        <taxon>Bacteria</taxon>
        <taxon>Bacillati</taxon>
        <taxon>Actinomycetota</taxon>
        <taxon>Actinomycetes</taxon>
        <taxon>Kitasatosporales</taxon>
        <taxon>Streptomycetaceae</taxon>
        <taxon>Actinacidiphila</taxon>
    </lineage>
</organism>
<gene>
    <name evidence="1" type="ORF">RVR_4402</name>
</gene>
<reference evidence="1 2" key="4">
    <citation type="journal article" date="2020" name="Sci. Rep.">
        <title>beta-carboline chemical signals induce reveromycin production through a LuxR family regulator in Streptomyces sp. SN-593.</title>
        <authorList>
            <person name="Panthee S."/>
            <person name="Kito N."/>
            <person name="Hayashi T."/>
            <person name="Shimizu T."/>
            <person name="Ishikawa J."/>
            <person name="Hamamoto H."/>
            <person name="Osada H."/>
            <person name="Takahashi S."/>
        </authorList>
    </citation>
    <scope>NUCLEOTIDE SEQUENCE [LARGE SCALE GENOMIC DNA]</scope>
    <source>
        <strain evidence="1 2">SN-593</strain>
    </source>
</reference>
<accession>A0A7U3UT27</accession>
<sequence length="231" mass="24307">MSAETFGPEYVRPAQADCPRCACCTAALCDKGRNSITRCAGSTPQEHRQTVEGCPCSAETTQRTAAWRAAQVRATRLARELPLLPECEALLRELATGRVADDPAGVFPQLKLRGLGQLVHARPAITPLGHTYLAARDDARATTGVRVVAVDEATRTAQVEVPGWRQSDLATVLLDQVVTDSGLNAASLPGVWLVAEANCQAPNHDRLVLTGFHVPAPAPAAAAVADGGETA</sequence>
<dbReference type="EMBL" id="AP018365">
    <property type="protein sequence ID" value="BBA98272.1"/>
    <property type="molecule type" value="Genomic_DNA"/>
</dbReference>
<protein>
    <submittedName>
        <fullName evidence="1">Uncharacterized protein</fullName>
    </submittedName>
</protein>
<proteinExistence type="predicted"/>
<reference evidence="1 2" key="1">
    <citation type="journal article" date="2010" name="J. Bacteriol.">
        <title>Biochemical characterization of a novel indole prenyltransferase from Streptomyces sp. SN-593.</title>
        <authorList>
            <person name="Takahashi S."/>
            <person name="Takagi H."/>
            <person name="Toyoda A."/>
            <person name="Uramoto M."/>
            <person name="Nogawa T."/>
            <person name="Ueki M."/>
            <person name="Sakaki Y."/>
            <person name="Osada H."/>
        </authorList>
    </citation>
    <scope>NUCLEOTIDE SEQUENCE [LARGE SCALE GENOMIC DNA]</scope>
    <source>
        <strain evidence="1 2">SN-593</strain>
    </source>
</reference>
<dbReference type="AlphaFoldDB" id="A0A7U3UT27"/>
<keyword evidence="2" id="KW-1185">Reference proteome</keyword>
<dbReference type="KEGG" id="arev:RVR_4402"/>
<reference evidence="1 2" key="3">
    <citation type="journal article" date="2011" name="Nat. Chem. Biol.">
        <title>Reveromycin A biosynthesis uses RevG and RevJ for stereospecific spiroacetal formation.</title>
        <authorList>
            <person name="Takahashi S."/>
            <person name="Toyoda A."/>
            <person name="Sekiyama Y."/>
            <person name="Takagi H."/>
            <person name="Nogawa T."/>
            <person name="Uramoto M."/>
            <person name="Suzuki R."/>
            <person name="Koshino H."/>
            <person name="Kumano T."/>
            <person name="Panthee S."/>
            <person name="Dairi T."/>
            <person name="Ishikawa J."/>
            <person name="Ikeda H."/>
            <person name="Sakaki Y."/>
            <person name="Osada H."/>
        </authorList>
    </citation>
    <scope>NUCLEOTIDE SEQUENCE [LARGE SCALE GENOMIC DNA]</scope>
    <source>
        <strain evidence="1 2">SN-593</strain>
    </source>
</reference>